<dbReference type="Gene3D" id="1.10.287.990">
    <property type="entry name" value="Fe,Mn superoxide dismutase (SOD) domain"/>
    <property type="match status" value="1"/>
</dbReference>
<dbReference type="PRINTS" id="PR00368">
    <property type="entry name" value="FADPNR"/>
</dbReference>
<dbReference type="SUPFAM" id="SSF51905">
    <property type="entry name" value="FAD/NAD(P)-binding domain"/>
    <property type="match status" value="1"/>
</dbReference>
<dbReference type="InterPro" id="IPR016156">
    <property type="entry name" value="FAD/NAD-linked_Rdtase_dimer_sf"/>
</dbReference>
<dbReference type="PANTHER" id="PTHR43014:SF4">
    <property type="entry name" value="PYRIDINE NUCLEOTIDE-DISULFIDE OXIDOREDUCTASE RCLA-RELATED"/>
    <property type="match status" value="1"/>
</dbReference>
<dbReference type="Gene3D" id="3.50.50.60">
    <property type="entry name" value="FAD/NAD(P)-binding domain"/>
    <property type="match status" value="3"/>
</dbReference>
<evidence type="ECO:0000256" key="3">
    <source>
        <dbReference type="ARBA" id="ARBA00022630"/>
    </source>
</evidence>
<dbReference type="EMBL" id="BAAAET010000001">
    <property type="protein sequence ID" value="GAA0680680.1"/>
    <property type="molecule type" value="Genomic_DNA"/>
</dbReference>
<dbReference type="RefSeq" id="WP_343800743.1">
    <property type="nucleotide sequence ID" value="NZ_BAAAET010000001.1"/>
</dbReference>
<feature type="domain" description="FAD/NAD(P)-binding" evidence="6">
    <location>
        <begin position="5"/>
        <end position="323"/>
    </location>
</feature>
<dbReference type="Proteomes" id="UP001499915">
    <property type="component" value="Unassembled WGS sequence"/>
</dbReference>
<comment type="similarity">
    <text evidence="2">Belongs to the class-I pyridine nucleotide-disulfide oxidoreductase family.</text>
</comment>
<dbReference type="InterPro" id="IPR001100">
    <property type="entry name" value="Pyr_nuc-diS_OxRdtase"/>
</dbReference>
<keyword evidence="4" id="KW-0274">FAD</keyword>
<evidence type="ECO:0000313" key="7">
    <source>
        <dbReference type="EMBL" id="GAA0680680.1"/>
    </source>
</evidence>
<dbReference type="Gene3D" id="3.30.390.30">
    <property type="match status" value="1"/>
</dbReference>
<name>A0ABP3T5C6_9GAMM</name>
<evidence type="ECO:0000256" key="4">
    <source>
        <dbReference type="ARBA" id="ARBA00022827"/>
    </source>
</evidence>
<comment type="caution">
    <text evidence="7">The sequence shown here is derived from an EMBL/GenBank/DDBJ whole genome shotgun (WGS) entry which is preliminary data.</text>
</comment>
<protein>
    <submittedName>
        <fullName evidence="7">Dihydrolipoyl dehydrogenase</fullName>
    </submittedName>
</protein>
<dbReference type="NCBIfam" id="NF004939">
    <property type="entry name" value="PRK06292.1-1"/>
    <property type="match status" value="1"/>
</dbReference>
<sequence length="461" mass="49841">MRHVKVAIIGAGSAGLTAYRQARQHSDSVVLIDSGPLGTTCARVGCMPSKLLIAAADIAWHARHGATFGLDIPQIHVDGKAVMNRVRSLRDRFVGKVLKGMEGIPAEDRISSRVHFVSDHELQTETGERLQAERIVIATGSRPSIPGFLHAAGDRLLINDDLFEWEELPESVVVFGPGVIGLELGQALSRLGVRIRMLGVGGAIGPIEDGEIRQAAHQCFNGEFPLDADASVSAIRQVGPGVEVDFLDTDGTPCTETFDYLLAATGRRPNVDNLGLGNTALKLDEHGIPLFDPTTLQCSLPHIFIAGDANNHLPLLHEASDEGAIAGRNAARLPDVEPGHRTTPLAVVFSDPQIATVGLRPSQVEQQYANHFAVASFNFNEQARAKVLAKDRGLMKIWAEKDSGRLLGAEILGPDAEHLAHLLAWSMEQHLSVDQLLAMPYYHPVIEEGLRSLLRDLKTLI</sequence>
<evidence type="ECO:0000259" key="6">
    <source>
        <dbReference type="Pfam" id="PF07992"/>
    </source>
</evidence>
<keyword evidence="8" id="KW-1185">Reference proteome</keyword>
<dbReference type="PRINTS" id="PR00411">
    <property type="entry name" value="PNDRDTASEI"/>
</dbReference>
<dbReference type="InterPro" id="IPR023753">
    <property type="entry name" value="FAD/NAD-binding_dom"/>
</dbReference>
<feature type="domain" description="Pyridine nucleotide-disulphide oxidoreductase dimerisation" evidence="5">
    <location>
        <begin position="346"/>
        <end position="451"/>
    </location>
</feature>
<dbReference type="SUPFAM" id="SSF55424">
    <property type="entry name" value="FAD/NAD-linked reductases, dimerisation (C-terminal) domain"/>
    <property type="match status" value="1"/>
</dbReference>
<evidence type="ECO:0000256" key="2">
    <source>
        <dbReference type="ARBA" id="ARBA00007532"/>
    </source>
</evidence>
<reference evidence="8" key="1">
    <citation type="journal article" date="2019" name="Int. J. Syst. Evol. Microbiol.">
        <title>The Global Catalogue of Microorganisms (GCM) 10K type strain sequencing project: providing services to taxonomists for standard genome sequencing and annotation.</title>
        <authorList>
            <consortium name="The Broad Institute Genomics Platform"/>
            <consortium name="The Broad Institute Genome Sequencing Center for Infectious Disease"/>
            <person name="Wu L."/>
            <person name="Ma J."/>
        </authorList>
    </citation>
    <scope>NUCLEOTIDE SEQUENCE [LARGE SCALE GENOMIC DNA]</scope>
    <source>
        <strain evidence="8">JCM 15134</strain>
    </source>
</reference>
<accession>A0ABP3T5C6</accession>
<organism evidence="7 8">
    <name type="scientific">Marinobacterium maritimum</name>
    <dbReference type="NCBI Taxonomy" id="500162"/>
    <lineage>
        <taxon>Bacteria</taxon>
        <taxon>Pseudomonadati</taxon>
        <taxon>Pseudomonadota</taxon>
        <taxon>Gammaproteobacteria</taxon>
        <taxon>Oceanospirillales</taxon>
        <taxon>Oceanospirillaceae</taxon>
        <taxon>Marinobacterium</taxon>
    </lineage>
</organism>
<dbReference type="InterPro" id="IPR036324">
    <property type="entry name" value="Mn/Fe_SOD_N_sf"/>
</dbReference>
<dbReference type="Pfam" id="PF07992">
    <property type="entry name" value="Pyr_redox_2"/>
    <property type="match status" value="1"/>
</dbReference>
<comment type="cofactor">
    <cofactor evidence="1">
        <name>FAD</name>
        <dbReference type="ChEBI" id="CHEBI:57692"/>
    </cofactor>
</comment>
<evidence type="ECO:0000313" key="8">
    <source>
        <dbReference type="Proteomes" id="UP001499915"/>
    </source>
</evidence>
<keyword evidence="3" id="KW-0285">Flavoprotein</keyword>
<gene>
    <name evidence="7" type="ORF">GCM10009104_01360</name>
</gene>
<proteinExistence type="inferred from homology"/>
<dbReference type="PANTHER" id="PTHR43014">
    <property type="entry name" value="MERCURIC REDUCTASE"/>
    <property type="match status" value="1"/>
</dbReference>
<evidence type="ECO:0000256" key="1">
    <source>
        <dbReference type="ARBA" id="ARBA00001974"/>
    </source>
</evidence>
<dbReference type="InterPro" id="IPR036188">
    <property type="entry name" value="FAD/NAD-bd_sf"/>
</dbReference>
<dbReference type="PIRSF" id="PIRSF000350">
    <property type="entry name" value="Mercury_reductase_MerA"/>
    <property type="match status" value="1"/>
</dbReference>
<dbReference type="InterPro" id="IPR004099">
    <property type="entry name" value="Pyr_nucl-diS_OxRdtase_dimer"/>
</dbReference>
<dbReference type="Pfam" id="PF02852">
    <property type="entry name" value="Pyr_redox_dim"/>
    <property type="match status" value="1"/>
</dbReference>
<evidence type="ECO:0000259" key="5">
    <source>
        <dbReference type="Pfam" id="PF02852"/>
    </source>
</evidence>